<name>A0A0N8H680_9HYPO</name>
<dbReference type="PANTHER" id="PTHR37535">
    <property type="entry name" value="FLUG DOMAIN PROTEIN"/>
    <property type="match status" value="1"/>
</dbReference>
<evidence type="ECO:0000313" key="2">
    <source>
        <dbReference type="EMBL" id="KPM38228.1"/>
    </source>
</evidence>
<feature type="region of interest" description="Disordered" evidence="1">
    <location>
        <begin position="204"/>
        <end position="225"/>
    </location>
</feature>
<dbReference type="InterPro" id="IPR021842">
    <property type="entry name" value="DUF3435"/>
</dbReference>
<sequence>MSNFIDVDCQSICFGSAPQHDLVHLAARLRRHDGAPKELTAEQLGEINESPKLIKYRERRTMAMQEWKKQGYRSREAADGTEMRWKYDWYNKKANNLSQKLKSIRKQQAVREFHISVHVEEIDRQLRGIKPSDVIAPPHIEYDLPERARVAYLFSQAVGLCKRQESPCRGSGKRGRKLVASKAMTKSIRSSFRDSSAHETIENLELHGPSSEAVTQGQHISEPNT</sequence>
<organism evidence="2 3">
    <name type="scientific">Neonectria ditissima</name>
    <dbReference type="NCBI Taxonomy" id="78410"/>
    <lineage>
        <taxon>Eukaryota</taxon>
        <taxon>Fungi</taxon>
        <taxon>Dikarya</taxon>
        <taxon>Ascomycota</taxon>
        <taxon>Pezizomycotina</taxon>
        <taxon>Sordariomycetes</taxon>
        <taxon>Hypocreomycetidae</taxon>
        <taxon>Hypocreales</taxon>
        <taxon>Nectriaceae</taxon>
        <taxon>Neonectria</taxon>
    </lineage>
</organism>
<protein>
    <submittedName>
        <fullName evidence="2">Uncharacterized protein</fullName>
    </submittedName>
</protein>
<accession>A0A0N8H680</accession>
<dbReference type="OrthoDB" id="5106810at2759"/>
<dbReference type="Proteomes" id="UP000050424">
    <property type="component" value="Unassembled WGS sequence"/>
</dbReference>
<reference evidence="2 3" key="1">
    <citation type="submission" date="2015-09" db="EMBL/GenBank/DDBJ databases">
        <title>Draft genome of a European isolate of the apple canker pathogen Neonectria ditissima.</title>
        <authorList>
            <person name="Gomez-Cortecero A."/>
            <person name="Harrison R.J."/>
            <person name="Armitage A.D."/>
        </authorList>
    </citation>
    <scope>NUCLEOTIDE SEQUENCE [LARGE SCALE GENOMIC DNA]</scope>
    <source>
        <strain evidence="2 3">R09/05</strain>
    </source>
</reference>
<dbReference type="Pfam" id="PF11917">
    <property type="entry name" value="DUF3435"/>
    <property type="match status" value="1"/>
</dbReference>
<evidence type="ECO:0000256" key="1">
    <source>
        <dbReference type="SAM" id="MobiDB-lite"/>
    </source>
</evidence>
<feature type="compositionally biased region" description="Polar residues" evidence="1">
    <location>
        <begin position="212"/>
        <end position="225"/>
    </location>
</feature>
<dbReference type="STRING" id="78410.A0A0N8H680"/>
<dbReference type="PANTHER" id="PTHR37535:SF4">
    <property type="entry name" value="FLUG DOMAIN-CONTAINING PROTEIN"/>
    <property type="match status" value="1"/>
</dbReference>
<dbReference type="EMBL" id="LKCW01000140">
    <property type="protein sequence ID" value="KPM38228.1"/>
    <property type="molecule type" value="Genomic_DNA"/>
</dbReference>
<evidence type="ECO:0000313" key="3">
    <source>
        <dbReference type="Proteomes" id="UP000050424"/>
    </source>
</evidence>
<proteinExistence type="predicted"/>
<comment type="caution">
    <text evidence="2">The sequence shown here is derived from an EMBL/GenBank/DDBJ whole genome shotgun (WGS) entry which is preliminary data.</text>
</comment>
<gene>
    <name evidence="2" type="ORF">AK830_g8327</name>
</gene>
<keyword evidence="3" id="KW-1185">Reference proteome</keyword>
<dbReference type="AlphaFoldDB" id="A0A0N8H680"/>